<dbReference type="EMBL" id="CADCWL010000205">
    <property type="protein sequence ID" value="CAA9578958.1"/>
    <property type="molecule type" value="Genomic_DNA"/>
</dbReference>
<dbReference type="Gene3D" id="1.20.1530.20">
    <property type="match status" value="1"/>
</dbReference>
<gene>
    <name evidence="9" type="ORF">AVDCRST_MAG19-3803</name>
</gene>
<dbReference type="GO" id="GO:0006813">
    <property type="term" value="P:potassium ion transport"/>
    <property type="evidence" value="ECO:0007669"/>
    <property type="project" value="InterPro"/>
</dbReference>
<keyword evidence="5 7" id="KW-1133">Transmembrane helix</keyword>
<dbReference type="GO" id="GO:0015297">
    <property type="term" value="F:antiporter activity"/>
    <property type="evidence" value="ECO:0007669"/>
    <property type="project" value="InterPro"/>
</dbReference>
<dbReference type="PROSITE" id="PS51201">
    <property type="entry name" value="RCK_N"/>
    <property type="match status" value="1"/>
</dbReference>
<feature type="domain" description="RCK N-terminal" evidence="8">
    <location>
        <begin position="410"/>
        <end position="527"/>
    </location>
</feature>
<keyword evidence="3" id="KW-0813">Transport</keyword>
<feature type="transmembrane region" description="Helical" evidence="7">
    <location>
        <begin position="56"/>
        <end position="75"/>
    </location>
</feature>
<evidence type="ECO:0000256" key="2">
    <source>
        <dbReference type="ARBA" id="ARBA00005551"/>
    </source>
</evidence>
<feature type="transmembrane region" description="Helical" evidence="7">
    <location>
        <begin position="266"/>
        <end position="284"/>
    </location>
</feature>
<feature type="transmembrane region" description="Helical" evidence="7">
    <location>
        <begin position="357"/>
        <end position="378"/>
    </location>
</feature>
<dbReference type="GO" id="GO:1902600">
    <property type="term" value="P:proton transmembrane transport"/>
    <property type="evidence" value="ECO:0007669"/>
    <property type="project" value="InterPro"/>
</dbReference>
<protein>
    <submittedName>
        <fullName evidence="9">Inner membrane protein, KefB/KefC family</fullName>
    </submittedName>
</protein>
<organism evidence="9">
    <name type="scientific">uncultured Thermomicrobiales bacterium</name>
    <dbReference type="NCBI Taxonomy" id="1645740"/>
    <lineage>
        <taxon>Bacteria</taxon>
        <taxon>Pseudomonadati</taxon>
        <taxon>Thermomicrobiota</taxon>
        <taxon>Thermomicrobia</taxon>
        <taxon>Thermomicrobiales</taxon>
        <taxon>environmental samples</taxon>
    </lineage>
</organism>
<dbReference type="SUPFAM" id="SSF51735">
    <property type="entry name" value="NAD(P)-binding Rossmann-fold domains"/>
    <property type="match status" value="1"/>
</dbReference>
<reference evidence="9" key="1">
    <citation type="submission" date="2020-02" db="EMBL/GenBank/DDBJ databases">
        <authorList>
            <person name="Meier V. D."/>
        </authorList>
    </citation>
    <scope>NUCLEOTIDE SEQUENCE</scope>
    <source>
        <strain evidence="9">AVDCRST_MAG19</strain>
    </source>
</reference>
<dbReference type="AlphaFoldDB" id="A0A6J4VHT4"/>
<name>A0A6J4VHT4_9BACT</name>
<evidence type="ECO:0000256" key="7">
    <source>
        <dbReference type="SAM" id="Phobius"/>
    </source>
</evidence>
<accession>A0A6J4VHT4</accession>
<feature type="transmembrane region" description="Helical" evidence="7">
    <location>
        <begin position="31"/>
        <end position="50"/>
    </location>
</feature>
<dbReference type="PANTHER" id="PTHR42751">
    <property type="entry name" value="SODIUM/HYDROGEN EXCHANGER FAMILY/TRKA DOMAIN PROTEIN"/>
    <property type="match status" value="1"/>
</dbReference>
<feature type="transmembrane region" description="Helical" evidence="7">
    <location>
        <begin position="218"/>
        <end position="246"/>
    </location>
</feature>
<feature type="transmembrane region" description="Helical" evidence="7">
    <location>
        <begin position="296"/>
        <end position="318"/>
    </location>
</feature>
<comment type="subcellular location">
    <subcellularLocation>
        <location evidence="1">Membrane</location>
        <topology evidence="1">Multi-pass membrane protein</topology>
    </subcellularLocation>
</comment>
<dbReference type="InterPro" id="IPR038770">
    <property type="entry name" value="Na+/solute_symporter_sf"/>
</dbReference>
<feature type="transmembrane region" description="Helical" evidence="7">
    <location>
        <begin position="324"/>
        <end position="345"/>
    </location>
</feature>
<keyword evidence="6 7" id="KW-0472">Membrane</keyword>
<evidence type="ECO:0000256" key="5">
    <source>
        <dbReference type="ARBA" id="ARBA00022989"/>
    </source>
</evidence>
<comment type="similarity">
    <text evidence="2">Belongs to the monovalent cation:proton antiporter 2 (CPA2) transporter (TC 2.A.37) family.</text>
</comment>
<dbReference type="InterPro" id="IPR003148">
    <property type="entry name" value="RCK_N"/>
</dbReference>
<feature type="transmembrane region" description="Helical" evidence="7">
    <location>
        <begin position="87"/>
        <end position="109"/>
    </location>
</feature>
<evidence type="ECO:0000259" key="8">
    <source>
        <dbReference type="PROSITE" id="PS51201"/>
    </source>
</evidence>
<evidence type="ECO:0000313" key="9">
    <source>
        <dbReference type="EMBL" id="CAA9578958.1"/>
    </source>
</evidence>
<feature type="transmembrane region" description="Helical" evidence="7">
    <location>
        <begin position="177"/>
        <end position="198"/>
    </location>
</feature>
<feature type="transmembrane region" description="Helical" evidence="7">
    <location>
        <begin position="6"/>
        <end position="24"/>
    </location>
</feature>
<dbReference type="Gene3D" id="3.40.50.720">
    <property type="entry name" value="NAD(P)-binding Rossmann-like Domain"/>
    <property type="match status" value="1"/>
</dbReference>
<sequence length="597" mass="60958">MEDLRLVVDLVLALGAAFVGGMVAQRLGQPVLLGYILAGVLIGPNTPGLVADRERVELLANLGVALLMFALGVEFSFNELRRVRRVALLAGGIQIPLTVALGMAVGWAIGWPLPAALLLGGAFAISSSIVALKLLLGRGEGDSPQARVALGLGIVQDLSLVPMLALVPLLAGDAENVGLAVARSLGTAALALVVVSVVGTRLVPKVFYAVARTGSRELFLLSVVLIALGTALASHEAGLSFALGAFLAGLVVSESEFDSQVLAEVIPLRDIFATLFFVAVGMLLEPRFVLDNVGIVLAAIAALVIGKLLITGGAFLAAGVDHRTAALGALLLAQMGEFSFVLAGVGLADGVIDGEQYGLVLAVAVGSILLAPLLLAAAPRLVDLAERLPGVAAQERGQAGPAAADGAPLVGHVVLCGYGRVGAELGEALERRGVPYAVIEINPAVVRELRARGVPAFYGDAAAEALLTAVAVERAETLAIATPDLVTAHAAVRLARRLNPGIHVIARATAGGEVGPLAEAGADEVVQPEFEAGLEFARQVLRWHDVDAGEVTAAIGRRRTAFYGSDDAASRRGSVSGTLLPVVVPTAGGDDAVPAGR</sequence>
<evidence type="ECO:0000256" key="4">
    <source>
        <dbReference type="ARBA" id="ARBA00022692"/>
    </source>
</evidence>
<dbReference type="InterPro" id="IPR006153">
    <property type="entry name" value="Cation/H_exchanger_TM"/>
</dbReference>
<dbReference type="InterPro" id="IPR036291">
    <property type="entry name" value="NAD(P)-bd_dom_sf"/>
</dbReference>
<dbReference type="GO" id="GO:0016020">
    <property type="term" value="C:membrane"/>
    <property type="evidence" value="ECO:0007669"/>
    <property type="project" value="UniProtKB-SubCell"/>
</dbReference>
<feature type="transmembrane region" description="Helical" evidence="7">
    <location>
        <begin position="115"/>
        <end position="136"/>
    </location>
</feature>
<dbReference type="Pfam" id="PF02254">
    <property type="entry name" value="TrkA_N"/>
    <property type="match status" value="1"/>
</dbReference>
<dbReference type="PANTHER" id="PTHR42751:SF3">
    <property type="entry name" value="SODIUM_GLUTAMATE SYMPORTER"/>
    <property type="match status" value="1"/>
</dbReference>
<feature type="transmembrane region" description="Helical" evidence="7">
    <location>
        <begin position="148"/>
        <end position="171"/>
    </location>
</feature>
<proteinExistence type="inferred from homology"/>
<evidence type="ECO:0000256" key="3">
    <source>
        <dbReference type="ARBA" id="ARBA00022448"/>
    </source>
</evidence>
<evidence type="ECO:0000256" key="1">
    <source>
        <dbReference type="ARBA" id="ARBA00004141"/>
    </source>
</evidence>
<dbReference type="Pfam" id="PF00999">
    <property type="entry name" value="Na_H_Exchanger"/>
    <property type="match status" value="1"/>
</dbReference>
<keyword evidence="4 7" id="KW-0812">Transmembrane</keyword>
<evidence type="ECO:0000256" key="6">
    <source>
        <dbReference type="ARBA" id="ARBA00023136"/>
    </source>
</evidence>